<feature type="transmembrane region" description="Helical" evidence="11">
    <location>
        <begin position="76"/>
        <end position="95"/>
    </location>
</feature>
<keyword evidence="9 11" id="KW-0472">Membrane</keyword>
<feature type="transmembrane region" description="Helical" evidence="11">
    <location>
        <begin position="140"/>
        <end position="165"/>
    </location>
</feature>
<comment type="caution">
    <text evidence="13">The sequence shown here is derived from an EMBL/GenBank/DDBJ whole genome shotgun (WGS) entry which is preliminary data.</text>
</comment>
<evidence type="ECO:0000256" key="4">
    <source>
        <dbReference type="ARBA" id="ARBA00022723"/>
    </source>
</evidence>
<keyword evidence="14" id="KW-1185">Reference proteome</keyword>
<dbReference type="InterPro" id="IPR036821">
    <property type="entry name" value="Peptide_deformylase_sf"/>
</dbReference>
<dbReference type="PANTHER" id="PTHR10458:SF2">
    <property type="entry name" value="PEPTIDE DEFORMYLASE, MITOCHONDRIAL"/>
    <property type="match status" value="1"/>
</dbReference>
<dbReference type="NCBIfam" id="TIGR00079">
    <property type="entry name" value="pept_deformyl"/>
    <property type="match status" value="1"/>
</dbReference>
<feature type="binding site" evidence="10">
    <location>
        <position position="392"/>
    </location>
    <ligand>
        <name>Fe cation</name>
        <dbReference type="ChEBI" id="CHEBI:24875"/>
    </ligand>
</feature>
<dbReference type="PRINTS" id="PR01576">
    <property type="entry name" value="PDEFORMYLASE"/>
</dbReference>
<keyword evidence="8 10" id="KW-0408">Iron</keyword>
<feature type="transmembrane region" description="Helical" evidence="11">
    <location>
        <begin position="49"/>
        <end position="64"/>
    </location>
</feature>
<feature type="region of interest" description="Disordered" evidence="12">
    <location>
        <begin position="199"/>
        <end position="229"/>
    </location>
</feature>
<keyword evidence="7 11" id="KW-1133">Transmembrane helix</keyword>
<dbReference type="GO" id="GO:0042586">
    <property type="term" value="F:peptide deformylase activity"/>
    <property type="evidence" value="ECO:0007669"/>
    <property type="project" value="UniProtKB-UniRule"/>
</dbReference>
<feature type="active site" evidence="10">
    <location>
        <position position="389"/>
    </location>
</feature>
<accession>A0A2T0REB2</accession>
<dbReference type="Pfam" id="PF01327">
    <property type="entry name" value="Pep_deformylase"/>
    <property type="match status" value="1"/>
</dbReference>
<feature type="binding site" evidence="10">
    <location>
        <position position="346"/>
    </location>
    <ligand>
        <name>Fe cation</name>
        <dbReference type="ChEBI" id="CHEBI:24875"/>
    </ligand>
</feature>
<keyword evidence="5 10" id="KW-0378">Hydrolase</keyword>
<dbReference type="NCBIfam" id="NF001159">
    <property type="entry name" value="PRK00150.1-3"/>
    <property type="match status" value="1"/>
</dbReference>
<keyword evidence="6 10" id="KW-0648">Protein biosynthesis</keyword>
<comment type="similarity">
    <text evidence="2 10">Belongs to the polypeptide deformylase family.</text>
</comment>
<keyword evidence="4 10" id="KW-0479">Metal-binding</keyword>
<feature type="binding site" evidence="10">
    <location>
        <position position="388"/>
    </location>
    <ligand>
        <name>Fe cation</name>
        <dbReference type="ChEBI" id="CHEBI:24875"/>
    </ligand>
</feature>
<evidence type="ECO:0000313" key="14">
    <source>
        <dbReference type="Proteomes" id="UP000239209"/>
    </source>
</evidence>
<dbReference type="EMBL" id="PVZG01000033">
    <property type="protein sequence ID" value="PRY19450.1"/>
    <property type="molecule type" value="Genomic_DNA"/>
</dbReference>
<dbReference type="EC" id="3.5.1.88" evidence="10"/>
<dbReference type="Gene3D" id="3.90.45.10">
    <property type="entry name" value="Peptide deformylase"/>
    <property type="match status" value="1"/>
</dbReference>
<evidence type="ECO:0000256" key="6">
    <source>
        <dbReference type="ARBA" id="ARBA00022917"/>
    </source>
</evidence>
<evidence type="ECO:0000256" key="11">
    <source>
        <dbReference type="RuleBase" id="RU363041"/>
    </source>
</evidence>
<evidence type="ECO:0000256" key="1">
    <source>
        <dbReference type="ARBA" id="ARBA00004141"/>
    </source>
</evidence>
<dbReference type="Proteomes" id="UP000239209">
    <property type="component" value="Unassembled WGS sequence"/>
</dbReference>
<evidence type="ECO:0000256" key="2">
    <source>
        <dbReference type="ARBA" id="ARBA00010759"/>
    </source>
</evidence>
<protein>
    <recommendedName>
        <fullName evidence="10">Peptide deformylase</fullName>
        <shortName evidence="10">PDF</shortName>
        <ecNumber evidence="10">3.5.1.88</ecNumber>
    </recommendedName>
    <alternativeName>
        <fullName evidence="10">Polypeptide deformylase</fullName>
    </alternativeName>
</protein>
<evidence type="ECO:0000256" key="5">
    <source>
        <dbReference type="ARBA" id="ARBA00022801"/>
    </source>
</evidence>
<comment type="subcellular location">
    <subcellularLocation>
        <location evidence="11">Cell membrane</location>
        <topology evidence="11">Multi-pass membrane protein</topology>
    </subcellularLocation>
    <subcellularLocation>
        <location evidence="1">Membrane</location>
        <topology evidence="1">Multi-pass membrane protein</topology>
    </subcellularLocation>
</comment>
<gene>
    <name evidence="10" type="primary">def</name>
    <name evidence="13" type="ORF">CLV70_13340</name>
</gene>
<evidence type="ECO:0000256" key="9">
    <source>
        <dbReference type="ARBA" id="ARBA00023136"/>
    </source>
</evidence>
<dbReference type="Pfam" id="PF01925">
    <property type="entry name" value="TauE"/>
    <property type="match status" value="1"/>
</dbReference>
<comment type="cofactor">
    <cofactor evidence="10">
        <name>Fe(2+)</name>
        <dbReference type="ChEBI" id="CHEBI:29033"/>
    </cofactor>
    <text evidence="10">Binds 1 Fe(2+) ion.</text>
</comment>
<evidence type="ECO:0000256" key="7">
    <source>
        <dbReference type="ARBA" id="ARBA00022989"/>
    </source>
</evidence>
<feature type="transmembrane region" description="Helical" evidence="11">
    <location>
        <begin position="171"/>
        <end position="190"/>
    </location>
</feature>
<feature type="transmembrane region" description="Helical" evidence="11">
    <location>
        <begin position="101"/>
        <end position="119"/>
    </location>
</feature>
<evidence type="ECO:0000256" key="10">
    <source>
        <dbReference type="HAMAP-Rule" id="MF_00163"/>
    </source>
</evidence>
<name>A0A2T0REB2_9ACTN</name>
<dbReference type="PANTHER" id="PTHR10458">
    <property type="entry name" value="PEPTIDE DEFORMYLASE"/>
    <property type="match status" value="1"/>
</dbReference>
<evidence type="ECO:0000313" key="13">
    <source>
        <dbReference type="EMBL" id="PRY19450.1"/>
    </source>
</evidence>
<dbReference type="GO" id="GO:0006412">
    <property type="term" value="P:translation"/>
    <property type="evidence" value="ECO:0007669"/>
    <property type="project" value="UniProtKB-UniRule"/>
</dbReference>
<dbReference type="CDD" id="cd00487">
    <property type="entry name" value="Pep_deformylase"/>
    <property type="match status" value="1"/>
</dbReference>
<evidence type="ECO:0000256" key="8">
    <source>
        <dbReference type="ARBA" id="ARBA00023004"/>
    </source>
</evidence>
<evidence type="ECO:0000256" key="12">
    <source>
        <dbReference type="SAM" id="MobiDB-lite"/>
    </source>
</evidence>
<dbReference type="InterPro" id="IPR002781">
    <property type="entry name" value="TM_pro_TauE-like"/>
</dbReference>
<dbReference type="HAMAP" id="MF_00163">
    <property type="entry name" value="Pep_deformylase"/>
    <property type="match status" value="1"/>
</dbReference>
<dbReference type="AlphaFoldDB" id="A0A2T0REB2"/>
<reference evidence="13 14" key="1">
    <citation type="submission" date="2018-03" db="EMBL/GenBank/DDBJ databases">
        <title>Genomic Encyclopedia of Archaeal and Bacterial Type Strains, Phase II (KMG-II): from individual species to whole genera.</title>
        <authorList>
            <person name="Goeker M."/>
        </authorList>
    </citation>
    <scope>NUCLEOTIDE SEQUENCE [LARGE SCALE GENOMIC DNA]</scope>
    <source>
        <strain evidence="13 14">DSM 45348</strain>
    </source>
</reference>
<dbReference type="GO" id="GO:0046872">
    <property type="term" value="F:metal ion binding"/>
    <property type="evidence" value="ECO:0007669"/>
    <property type="project" value="UniProtKB-KW"/>
</dbReference>
<comment type="similarity">
    <text evidence="11">Belongs to the 4-toluene sulfonate uptake permease (TSUP) (TC 2.A.102) family.</text>
</comment>
<dbReference type="SUPFAM" id="SSF56420">
    <property type="entry name" value="Peptide deformylase"/>
    <property type="match status" value="1"/>
</dbReference>
<dbReference type="FunFam" id="3.90.45.10:FF:000004">
    <property type="entry name" value="Peptide deformylase"/>
    <property type="match status" value="1"/>
</dbReference>
<proteinExistence type="inferred from homology"/>
<dbReference type="GO" id="GO:0005886">
    <property type="term" value="C:plasma membrane"/>
    <property type="evidence" value="ECO:0007669"/>
    <property type="project" value="UniProtKB-SubCell"/>
</dbReference>
<comment type="catalytic activity">
    <reaction evidence="10">
        <text>N-terminal N-formyl-L-methionyl-[peptide] + H2O = N-terminal L-methionyl-[peptide] + formate</text>
        <dbReference type="Rhea" id="RHEA:24420"/>
        <dbReference type="Rhea" id="RHEA-COMP:10639"/>
        <dbReference type="Rhea" id="RHEA-COMP:10640"/>
        <dbReference type="ChEBI" id="CHEBI:15377"/>
        <dbReference type="ChEBI" id="CHEBI:15740"/>
        <dbReference type="ChEBI" id="CHEBI:49298"/>
        <dbReference type="ChEBI" id="CHEBI:64731"/>
        <dbReference type="EC" id="3.5.1.88"/>
    </reaction>
</comment>
<comment type="function">
    <text evidence="10">Removes the formyl group from the N-terminal Met of newly synthesized proteins. Requires at least a dipeptide for an efficient rate of reaction. N-terminal L-methionine is a prerequisite for activity but the enzyme has broad specificity at other positions.</text>
</comment>
<organism evidence="13 14">
    <name type="scientific">Pseudosporangium ferrugineum</name>
    <dbReference type="NCBI Taxonomy" id="439699"/>
    <lineage>
        <taxon>Bacteria</taxon>
        <taxon>Bacillati</taxon>
        <taxon>Actinomycetota</taxon>
        <taxon>Actinomycetes</taxon>
        <taxon>Micromonosporales</taxon>
        <taxon>Micromonosporaceae</taxon>
        <taxon>Pseudosporangium</taxon>
    </lineage>
</organism>
<dbReference type="InterPro" id="IPR023635">
    <property type="entry name" value="Peptide_deformylase"/>
</dbReference>
<sequence length="424" mass="43849">MIEVVVGFVAGLVIAVLTTPVGVSGAVFLLPVQLSVLAVPNPAVTPTNLLFNVVSGPGALLRYGRRGALAGPLTRLLLWGTLPGVVAGALIRVYAVPGPRAFRLIVAAFLLPLGVWLCLRTVRPGRAPAGPPPAPRTVTLLSLAVGVVGGIYGIGGGSILGPILVGRGMPVAVVGPAALASTFVTSIVGADRRGALRHPRRVERPAARSAEPLPARLAEPLSGPLGGTADGPLGGTAVGALRRIAGVQTRAGNPRPITRYGNPVLHRRCAEVTVFDDDLERLIADMFASMAAADGVGLAANQIGVDARIFVVDCPDATGTRIVAHVVNPVLHLPEDRGLDVDNEGCLSVPGVRADVGRPATSYVTGVDMHNNPVRIDGTGLLARCLQHETDHLDGMLYVDRLPAKQRKKLLKESAEAPPVGVTE</sequence>
<evidence type="ECO:0000256" key="3">
    <source>
        <dbReference type="ARBA" id="ARBA00022692"/>
    </source>
</evidence>
<keyword evidence="11" id="KW-1003">Cell membrane</keyword>
<keyword evidence="3 11" id="KW-0812">Transmembrane</keyword>